<dbReference type="InterPro" id="IPR012338">
    <property type="entry name" value="Beta-lactam/transpept-like"/>
</dbReference>
<evidence type="ECO:0000313" key="3">
    <source>
        <dbReference type="Proteomes" id="UP000198381"/>
    </source>
</evidence>
<accession>A0ABX4CWP6</accession>
<evidence type="ECO:0000259" key="1">
    <source>
        <dbReference type="Pfam" id="PF00144"/>
    </source>
</evidence>
<dbReference type="SUPFAM" id="SSF56601">
    <property type="entry name" value="beta-lactamase/transpeptidase-like"/>
    <property type="match status" value="1"/>
</dbReference>
<name>A0ABX4CWP6_9FLAO</name>
<dbReference type="PANTHER" id="PTHR43283:SF18">
    <property type="match status" value="1"/>
</dbReference>
<sequence length="347" mass="39251">MQTLSGKKLNSEDLDKYIKKQMDSLAMPGLSFALINNGKVVYHRSLGVTSLETKLKVNDQSIFEAASMSKTVFAYFVLRMVDKKLLDLDTPLYRYLPYKDIEKDERYKLITARMVLSHTTGFPNWRYFDKRDENLYKYGELYLKFTPGTEFAYSGEGYRYLSLVIAHLNGLSIQTLDPLFQKEVAVPLHMKHAWFSGNNYISNHKITGHVNGMVSKKSWPTSFPEQDSTWFDAAGGLHTEALDFSAFLIGLMKGKGISKSLVNEMFNEQVALDKKSPHYLVNGDTGWGLGIAIRPVSFGTIYEHGGNNGDFQSGFKINRANQNGYIFFTNCDKGAAFNNKIAELLIN</sequence>
<evidence type="ECO:0000313" key="2">
    <source>
        <dbReference type="EMBL" id="OXB08620.1"/>
    </source>
</evidence>
<dbReference type="PANTHER" id="PTHR43283">
    <property type="entry name" value="BETA-LACTAMASE-RELATED"/>
    <property type="match status" value="1"/>
</dbReference>
<dbReference type="InterPro" id="IPR001466">
    <property type="entry name" value="Beta-lactam-related"/>
</dbReference>
<feature type="domain" description="Beta-lactamase-related" evidence="1">
    <location>
        <begin position="14"/>
        <end position="339"/>
    </location>
</feature>
<dbReference type="InterPro" id="IPR050789">
    <property type="entry name" value="Diverse_Enzym_Activities"/>
</dbReference>
<dbReference type="Proteomes" id="UP000198381">
    <property type="component" value="Unassembled WGS sequence"/>
</dbReference>
<comment type="caution">
    <text evidence="2">The sequence shown here is derived from an EMBL/GenBank/DDBJ whole genome shotgun (WGS) entry which is preliminary data.</text>
</comment>
<dbReference type="Gene3D" id="3.40.710.10">
    <property type="entry name" value="DD-peptidase/beta-lactamase superfamily"/>
    <property type="match status" value="1"/>
</dbReference>
<reference evidence="2 3" key="1">
    <citation type="submission" date="2016-11" db="EMBL/GenBank/DDBJ databases">
        <title>Whole genomes of Flavobacteriaceae.</title>
        <authorList>
            <person name="Stine C."/>
            <person name="Li C."/>
            <person name="Tadesse D."/>
        </authorList>
    </citation>
    <scope>NUCLEOTIDE SEQUENCE [LARGE SCALE GENOMIC DNA]</scope>
    <source>
        <strain evidence="2 3">CCUG 60112</strain>
    </source>
</reference>
<proteinExistence type="predicted"/>
<gene>
    <name evidence="2" type="ORF">B0A81_09970</name>
</gene>
<dbReference type="EMBL" id="MUHD01000016">
    <property type="protein sequence ID" value="OXB08620.1"/>
    <property type="molecule type" value="Genomic_DNA"/>
</dbReference>
<protein>
    <recommendedName>
        <fullName evidence="1">Beta-lactamase-related domain-containing protein</fullName>
    </recommendedName>
</protein>
<organism evidence="2 3">
    <name type="scientific">Flavobacterium plurextorum</name>
    <dbReference type="NCBI Taxonomy" id="1114867"/>
    <lineage>
        <taxon>Bacteria</taxon>
        <taxon>Pseudomonadati</taxon>
        <taxon>Bacteroidota</taxon>
        <taxon>Flavobacteriia</taxon>
        <taxon>Flavobacteriales</taxon>
        <taxon>Flavobacteriaceae</taxon>
        <taxon>Flavobacterium</taxon>
    </lineage>
</organism>
<keyword evidence="3" id="KW-1185">Reference proteome</keyword>
<dbReference type="Pfam" id="PF00144">
    <property type="entry name" value="Beta-lactamase"/>
    <property type="match status" value="1"/>
</dbReference>